<dbReference type="Proteomes" id="UP000299580">
    <property type="component" value="Chromosome"/>
</dbReference>
<evidence type="ECO:0000313" key="2">
    <source>
        <dbReference type="Proteomes" id="UP000299580"/>
    </source>
</evidence>
<dbReference type="EMBL" id="CP034035">
    <property type="protein sequence ID" value="QCR09611.1"/>
    <property type="molecule type" value="Genomic_DNA"/>
</dbReference>
<name>A0A4P8QR68_9GAMM</name>
<protein>
    <submittedName>
        <fullName evidence="1">Uncharacterized protein</fullName>
    </submittedName>
</protein>
<evidence type="ECO:0000313" key="1">
    <source>
        <dbReference type="EMBL" id="QCR09611.1"/>
    </source>
</evidence>
<accession>A0A4P8QR68</accession>
<reference evidence="1 2" key="1">
    <citation type="submission" date="2018-11" db="EMBL/GenBank/DDBJ databases">
        <title>Genome sequences of Brenneria nigrifluens and Brenneria rubrifaciens.</title>
        <authorList>
            <person name="Poret-Peterson A.T."/>
            <person name="McClean A.E."/>
            <person name="Kluepfel D.A."/>
        </authorList>
    </citation>
    <scope>NUCLEOTIDE SEQUENCE [LARGE SCALE GENOMIC DNA]</scope>
    <source>
        <strain evidence="1 2">6D370</strain>
    </source>
</reference>
<keyword evidence="2" id="KW-1185">Reference proteome</keyword>
<gene>
    <name evidence="1" type="ORF">EH207_14430</name>
</gene>
<dbReference type="RefSeq" id="WP_137714616.1">
    <property type="nucleotide sequence ID" value="NZ_CP034035.1"/>
</dbReference>
<dbReference type="KEGG" id="brb:EH207_14430"/>
<organism evidence="1 2">
    <name type="scientific">Brenneria rubrifaciens</name>
    <dbReference type="NCBI Taxonomy" id="55213"/>
    <lineage>
        <taxon>Bacteria</taxon>
        <taxon>Pseudomonadati</taxon>
        <taxon>Pseudomonadota</taxon>
        <taxon>Gammaproteobacteria</taxon>
        <taxon>Enterobacterales</taxon>
        <taxon>Pectobacteriaceae</taxon>
        <taxon>Brenneria</taxon>
    </lineage>
</organism>
<dbReference type="AlphaFoldDB" id="A0A4P8QR68"/>
<sequence>MTKKREQLNCDRLVDPSRRELRHDNIEINRLVGFLGGGIWSIPAEEIAQASPYPDRRDVSQTVAVSPAP</sequence>
<proteinExistence type="predicted"/>
<dbReference type="OrthoDB" id="9801383at2"/>